<proteinExistence type="predicted"/>
<feature type="transmembrane region" description="Helical" evidence="5">
    <location>
        <begin position="28"/>
        <end position="47"/>
    </location>
</feature>
<comment type="caution">
    <text evidence="6">The sequence shown here is derived from an EMBL/GenBank/DDBJ whole genome shotgun (WGS) entry which is preliminary data.</text>
</comment>
<feature type="transmembrane region" description="Helical" evidence="5">
    <location>
        <begin position="268"/>
        <end position="288"/>
    </location>
</feature>
<name>A0A7J6NS28_PEROL</name>
<evidence type="ECO:0000256" key="3">
    <source>
        <dbReference type="ARBA" id="ARBA00022989"/>
    </source>
</evidence>
<feature type="transmembrane region" description="Helical" evidence="5">
    <location>
        <begin position="98"/>
        <end position="119"/>
    </location>
</feature>
<evidence type="ECO:0000313" key="7">
    <source>
        <dbReference type="Proteomes" id="UP000541610"/>
    </source>
</evidence>
<sequence length="383" mass="40516">MVACTRLEGDSLSPLLVAKGPSSTPKGVYACVFLLGVINNTALHLIYSTSQSLAYHFGKVDYMPYYGLIQLISCMLASGLHARFGVANFSFLSRTKFILLLQGLSYALLAAATALSWYAVGGSRAASTLGFGISLIAAVTGGGSQSIGEVLVVSRCYHLPPATLGAWGIGTGVSGLVAPVVYAWSKSLYPSTGVGTVLFMLSLNILLIPMVLFTFSSISSPKASSTAALCILDGHGLVDSNAYALSYAGYNLGVALSRGVIGMMPSPPIALIWIPTLLQLVNCVFWAAESSLHFVRYEWFVTDTAGFEFYGCCMVVVGLMGGTSYSACYAYFRDTPTVPDRLREVLVNVSYGVSSLGMLLSSLSAIILSKTILSECSIYPCLT</sequence>
<keyword evidence="2 5" id="KW-0812">Transmembrane</keyword>
<feature type="transmembrane region" description="Helical" evidence="5">
    <location>
        <begin position="308"/>
        <end position="332"/>
    </location>
</feature>
<feature type="transmembrane region" description="Helical" evidence="5">
    <location>
        <begin position="344"/>
        <end position="368"/>
    </location>
</feature>
<dbReference type="AlphaFoldDB" id="A0A7J6NS28"/>
<keyword evidence="3 5" id="KW-1133">Transmembrane helix</keyword>
<dbReference type="GO" id="GO:0016020">
    <property type="term" value="C:membrane"/>
    <property type="evidence" value="ECO:0007669"/>
    <property type="project" value="InterPro"/>
</dbReference>
<dbReference type="PANTHER" id="PTHR10981">
    <property type="entry name" value="BATTENIN"/>
    <property type="match status" value="1"/>
</dbReference>
<feature type="transmembrane region" description="Helical" evidence="5">
    <location>
        <begin position="67"/>
        <end position="86"/>
    </location>
</feature>
<accession>A0A7J6NS28</accession>
<reference evidence="6 7" key="1">
    <citation type="submission" date="2020-04" db="EMBL/GenBank/DDBJ databases">
        <title>Perkinsus olseni comparative genomics.</title>
        <authorList>
            <person name="Bogema D.R."/>
        </authorList>
    </citation>
    <scope>NUCLEOTIDE SEQUENCE [LARGE SCALE GENOMIC DNA]</scope>
    <source>
        <strain evidence="6">00978-12</strain>
    </source>
</reference>
<dbReference type="OrthoDB" id="437791at2759"/>
<organism evidence="6 7">
    <name type="scientific">Perkinsus olseni</name>
    <name type="common">Perkinsus atlanticus</name>
    <dbReference type="NCBI Taxonomy" id="32597"/>
    <lineage>
        <taxon>Eukaryota</taxon>
        <taxon>Sar</taxon>
        <taxon>Alveolata</taxon>
        <taxon>Perkinsozoa</taxon>
        <taxon>Perkinsea</taxon>
        <taxon>Perkinsida</taxon>
        <taxon>Perkinsidae</taxon>
        <taxon>Perkinsus</taxon>
    </lineage>
</organism>
<dbReference type="GO" id="GO:0012505">
    <property type="term" value="C:endomembrane system"/>
    <property type="evidence" value="ECO:0007669"/>
    <property type="project" value="UniProtKB-SubCell"/>
</dbReference>
<evidence type="ECO:0000313" key="6">
    <source>
        <dbReference type="EMBL" id="KAF4686664.1"/>
    </source>
</evidence>
<feature type="transmembrane region" description="Helical" evidence="5">
    <location>
        <begin position="131"/>
        <end position="152"/>
    </location>
</feature>
<feature type="transmembrane region" description="Helical" evidence="5">
    <location>
        <begin position="196"/>
        <end position="215"/>
    </location>
</feature>
<dbReference type="EMBL" id="JABANP010000213">
    <property type="protein sequence ID" value="KAF4686664.1"/>
    <property type="molecule type" value="Genomic_DNA"/>
</dbReference>
<feature type="transmembrane region" description="Helical" evidence="5">
    <location>
        <begin position="164"/>
        <end position="184"/>
    </location>
</feature>
<comment type="subcellular location">
    <subcellularLocation>
        <location evidence="1">Endomembrane system</location>
        <topology evidence="1">Multi-pass membrane protein</topology>
    </subcellularLocation>
</comment>
<gene>
    <name evidence="6" type="ORF">FOZ60_004995</name>
</gene>
<keyword evidence="4 5" id="KW-0472">Membrane</keyword>
<evidence type="ECO:0000256" key="4">
    <source>
        <dbReference type="ARBA" id="ARBA00023136"/>
    </source>
</evidence>
<dbReference type="Pfam" id="PF02487">
    <property type="entry name" value="CLN3"/>
    <property type="match status" value="1"/>
</dbReference>
<protein>
    <submittedName>
        <fullName evidence="6">Uncharacterized protein</fullName>
    </submittedName>
</protein>
<evidence type="ECO:0000256" key="5">
    <source>
        <dbReference type="SAM" id="Phobius"/>
    </source>
</evidence>
<dbReference type="InterPro" id="IPR003492">
    <property type="entry name" value="Battenin_disease_Cln3"/>
</dbReference>
<dbReference type="Proteomes" id="UP000541610">
    <property type="component" value="Unassembled WGS sequence"/>
</dbReference>
<evidence type="ECO:0000256" key="2">
    <source>
        <dbReference type="ARBA" id="ARBA00022692"/>
    </source>
</evidence>
<evidence type="ECO:0000256" key="1">
    <source>
        <dbReference type="ARBA" id="ARBA00004127"/>
    </source>
</evidence>